<dbReference type="OrthoDB" id="286239at2759"/>
<organism evidence="1 2">
    <name type="scientific">Paramecium octaurelia</name>
    <dbReference type="NCBI Taxonomy" id="43137"/>
    <lineage>
        <taxon>Eukaryota</taxon>
        <taxon>Sar</taxon>
        <taxon>Alveolata</taxon>
        <taxon>Ciliophora</taxon>
        <taxon>Intramacronucleata</taxon>
        <taxon>Oligohymenophorea</taxon>
        <taxon>Peniculida</taxon>
        <taxon>Parameciidae</taxon>
        <taxon>Paramecium</taxon>
    </lineage>
</organism>
<evidence type="ECO:0000313" key="1">
    <source>
        <dbReference type="EMBL" id="CAD8139414.1"/>
    </source>
</evidence>
<comment type="caution">
    <text evidence="1">The sequence shown here is derived from an EMBL/GenBank/DDBJ whole genome shotgun (WGS) entry which is preliminary data.</text>
</comment>
<dbReference type="AlphaFoldDB" id="A0A8S1SLU9"/>
<reference evidence="1" key="1">
    <citation type="submission" date="2021-01" db="EMBL/GenBank/DDBJ databases">
        <authorList>
            <consortium name="Genoscope - CEA"/>
            <person name="William W."/>
        </authorList>
    </citation>
    <scope>NUCLEOTIDE SEQUENCE</scope>
</reference>
<dbReference type="EMBL" id="CAJJDP010000009">
    <property type="protein sequence ID" value="CAD8139414.1"/>
    <property type="molecule type" value="Genomic_DNA"/>
</dbReference>
<gene>
    <name evidence="1" type="ORF">POCTA_138.1.T0100415</name>
</gene>
<keyword evidence="2" id="KW-1185">Reference proteome</keyword>
<protein>
    <submittedName>
        <fullName evidence="1">Uncharacterized protein</fullName>
    </submittedName>
</protein>
<evidence type="ECO:0000313" key="2">
    <source>
        <dbReference type="Proteomes" id="UP000683925"/>
    </source>
</evidence>
<accession>A0A8S1SLU9</accession>
<proteinExistence type="predicted"/>
<name>A0A8S1SLU9_PAROT</name>
<dbReference type="Proteomes" id="UP000683925">
    <property type="component" value="Unassembled WGS sequence"/>
</dbReference>
<sequence length="443" mass="52458">MKQPIIIKFHKFVQQINMNGDSFLTTKCTSFSFTQNKLRSRSIQYKQLDISQTNTIQKEVSEKQKEQRKSIHITSNLHQNFNINLLFTKPIIEQLMWRQQELYMNQFKIQLSYIVDSGNLQQFGAIVCMTADILLKIKDYNNACYYYNQYRIFNTLTKNHAEKAKALIGLANCATEVKLNSEALILLKKALQYAWLSKEYELQIYEKLALNYYYLGQSEEQYYFHERGLLGILESDESPIKQFSCESLRDQMKKNNIEIKTLCPQLLNYMNLPVLSRNELLSSNPNSIRGVYVKKQVVYTVTEQVEILLQKNDEFQHQINTPKHQKLVRPANGRKGEEFRVVSSSQSAYSKERRNYDLTDTTIYKLPYEVQVSNRLKYPYIPEDINAKLHEQLRNTNRTQKFGLRNKVILNHQHREDMHYRKNGACMQRQLYAIFQHYSHLFN</sequence>
<dbReference type="OMA" id="SKERRNY"/>